<protein>
    <recommendedName>
        <fullName evidence="4">DUF4149 domain-containing protein</fullName>
    </recommendedName>
</protein>
<reference evidence="2" key="1">
    <citation type="submission" date="2022-03" db="EMBL/GenBank/DDBJ databases">
        <authorList>
            <person name="Woo C.Y."/>
        </authorList>
    </citation>
    <scope>NUCLEOTIDE SEQUENCE</scope>
    <source>
        <strain evidence="2">CYS-02</strain>
    </source>
</reference>
<feature type="transmembrane region" description="Helical" evidence="1">
    <location>
        <begin position="6"/>
        <end position="33"/>
    </location>
</feature>
<organism evidence="2 3">
    <name type="scientific">Variovorax terrae</name>
    <dbReference type="NCBI Taxonomy" id="2923278"/>
    <lineage>
        <taxon>Bacteria</taxon>
        <taxon>Pseudomonadati</taxon>
        <taxon>Pseudomonadota</taxon>
        <taxon>Betaproteobacteria</taxon>
        <taxon>Burkholderiales</taxon>
        <taxon>Comamonadaceae</taxon>
        <taxon>Variovorax</taxon>
    </lineage>
</organism>
<dbReference type="AlphaFoldDB" id="A0A9X2ALD0"/>
<sequence>MSVALITALFFTVALLVTTAYFLMGSVPLLVLNHDTPLDARFVRGFFNTYYLAAMFAAGATAVSYAFAGRLTFATGAAALTLLAVVLRWKVIPKMDSLRVQIQGGETSAIPVFRRIHLTAILVNLAQLVLIVWTLIAASLQARASL</sequence>
<dbReference type="Proteomes" id="UP001139447">
    <property type="component" value="Unassembled WGS sequence"/>
</dbReference>
<evidence type="ECO:0000256" key="1">
    <source>
        <dbReference type="SAM" id="Phobius"/>
    </source>
</evidence>
<name>A0A9X2ALD0_9BURK</name>
<proteinExistence type="predicted"/>
<gene>
    <name evidence="2" type="ORF">MMF98_03065</name>
</gene>
<feature type="transmembrane region" description="Helical" evidence="1">
    <location>
        <begin position="118"/>
        <end position="140"/>
    </location>
</feature>
<keyword evidence="1" id="KW-1133">Transmembrane helix</keyword>
<evidence type="ECO:0000313" key="2">
    <source>
        <dbReference type="EMBL" id="MCJ0762184.1"/>
    </source>
</evidence>
<comment type="caution">
    <text evidence="2">The sequence shown here is derived from an EMBL/GenBank/DDBJ whole genome shotgun (WGS) entry which is preliminary data.</text>
</comment>
<dbReference type="RefSeq" id="WP_243304212.1">
    <property type="nucleotide sequence ID" value="NZ_JALGBI010000001.1"/>
</dbReference>
<evidence type="ECO:0000313" key="3">
    <source>
        <dbReference type="Proteomes" id="UP001139447"/>
    </source>
</evidence>
<feature type="transmembrane region" description="Helical" evidence="1">
    <location>
        <begin position="71"/>
        <end position="89"/>
    </location>
</feature>
<accession>A0A9X2ALD0</accession>
<feature type="transmembrane region" description="Helical" evidence="1">
    <location>
        <begin position="45"/>
        <end position="65"/>
    </location>
</feature>
<dbReference type="EMBL" id="JALGBI010000001">
    <property type="protein sequence ID" value="MCJ0762184.1"/>
    <property type="molecule type" value="Genomic_DNA"/>
</dbReference>
<keyword evidence="3" id="KW-1185">Reference proteome</keyword>
<evidence type="ECO:0008006" key="4">
    <source>
        <dbReference type="Google" id="ProtNLM"/>
    </source>
</evidence>
<keyword evidence="1" id="KW-0472">Membrane</keyword>
<keyword evidence="1" id="KW-0812">Transmembrane</keyword>